<dbReference type="EMBL" id="HBHR01011024">
    <property type="protein sequence ID" value="CAD9862789.1"/>
    <property type="molecule type" value="Transcribed_RNA"/>
</dbReference>
<feature type="transmembrane region" description="Helical" evidence="2">
    <location>
        <begin position="38"/>
        <end position="57"/>
    </location>
</feature>
<evidence type="ECO:0000256" key="2">
    <source>
        <dbReference type="SAM" id="Phobius"/>
    </source>
</evidence>
<keyword evidence="2" id="KW-1133">Transmembrane helix</keyword>
<protein>
    <recommendedName>
        <fullName evidence="4">Receptor expression-enhancing protein</fullName>
    </recommendedName>
</protein>
<evidence type="ECO:0008006" key="4">
    <source>
        <dbReference type="Google" id="ProtNLM"/>
    </source>
</evidence>
<evidence type="ECO:0000256" key="1">
    <source>
        <dbReference type="RuleBase" id="RU362006"/>
    </source>
</evidence>
<dbReference type="PANTHER" id="PTHR12300">
    <property type="entry name" value="HVA22-LIKE PROTEINS"/>
    <property type="match status" value="1"/>
</dbReference>
<dbReference type="AlphaFoldDB" id="A0A7S2XXQ2"/>
<comment type="similarity">
    <text evidence="1">Belongs to the DP1 family.</text>
</comment>
<feature type="transmembrane region" description="Helical" evidence="2">
    <location>
        <begin position="69"/>
        <end position="85"/>
    </location>
</feature>
<dbReference type="InterPro" id="IPR004345">
    <property type="entry name" value="TB2_DP1_HVA22"/>
</dbReference>
<dbReference type="Pfam" id="PF03134">
    <property type="entry name" value="TB2_DP1_HVA22"/>
    <property type="match status" value="1"/>
</dbReference>
<accession>A0A7S2XXQ2</accession>
<dbReference type="GO" id="GO:0016020">
    <property type="term" value="C:membrane"/>
    <property type="evidence" value="ECO:0007669"/>
    <property type="project" value="UniProtKB-SubCell"/>
</dbReference>
<name>A0A7S2XXQ2_9STRA</name>
<comment type="subcellular location">
    <subcellularLocation>
        <location evidence="1">Membrane</location>
        <topology evidence="1">Multi-pass membrane protein</topology>
    </subcellularLocation>
</comment>
<organism evidence="3">
    <name type="scientific">Fibrocapsa japonica</name>
    <dbReference type="NCBI Taxonomy" id="94617"/>
    <lineage>
        <taxon>Eukaryota</taxon>
        <taxon>Sar</taxon>
        <taxon>Stramenopiles</taxon>
        <taxon>Ochrophyta</taxon>
        <taxon>Raphidophyceae</taxon>
        <taxon>Chattonellales</taxon>
        <taxon>Chattonellaceae</taxon>
        <taxon>Fibrocapsa</taxon>
    </lineage>
</organism>
<sequence>MIELLTEPLIHIILSTWCPYKSFKAIQSPTPDDDKQWLTFWVVYCLMSTLETVVDRIAFLVPFYYEIKFVIYMWLIFLGGATWVYDRLEPLLEKLEDSMEKQLDNLPPELKDEFNKVGSAEWMKKAAANSSEYISKYGKDAYETAMAMAIKQSVDSADTSKKTK</sequence>
<proteinExistence type="inferred from homology"/>
<gene>
    <name evidence="3" type="ORF">FJAP1339_LOCUS5321</name>
</gene>
<keyword evidence="2" id="KW-0472">Membrane</keyword>
<evidence type="ECO:0000313" key="3">
    <source>
        <dbReference type="EMBL" id="CAD9862789.1"/>
    </source>
</evidence>
<reference evidence="3" key="1">
    <citation type="submission" date="2021-01" db="EMBL/GenBank/DDBJ databases">
        <authorList>
            <person name="Corre E."/>
            <person name="Pelletier E."/>
            <person name="Niang G."/>
            <person name="Scheremetjew M."/>
            <person name="Finn R."/>
            <person name="Kale V."/>
            <person name="Holt S."/>
            <person name="Cochrane G."/>
            <person name="Meng A."/>
            <person name="Brown T."/>
            <person name="Cohen L."/>
        </authorList>
    </citation>
    <scope>NUCLEOTIDE SEQUENCE</scope>
    <source>
        <strain evidence="3">CCMP1661</strain>
    </source>
</reference>
<keyword evidence="2" id="KW-0812">Transmembrane</keyword>